<evidence type="ECO:0000256" key="1">
    <source>
        <dbReference type="SAM" id="SignalP"/>
    </source>
</evidence>
<proteinExistence type="predicted"/>
<reference evidence="3" key="1">
    <citation type="journal article" date="2019" name="Int. J. Syst. Evol. Microbiol.">
        <title>The Global Catalogue of Microorganisms (GCM) 10K type strain sequencing project: providing services to taxonomists for standard genome sequencing and annotation.</title>
        <authorList>
            <consortium name="The Broad Institute Genomics Platform"/>
            <consortium name="The Broad Institute Genome Sequencing Center for Infectious Disease"/>
            <person name="Wu L."/>
            <person name="Ma J."/>
        </authorList>
    </citation>
    <scope>NUCLEOTIDE SEQUENCE [LARGE SCALE GENOMIC DNA]</scope>
    <source>
        <strain evidence="3">JCM 9651</strain>
    </source>
</reference>
<keyword evidence="1" id="KW-0732">Signal</keyword>
<accession>A0ABP6SK41</accession>
<keyword evidence="3" id="KW-1185">Reference proteome</keyword>
<gene>
    <name evidence="2" type="ORF">GCM10020367_58610</name>
</gene>
<organism evidence="2 3">
    <name type="scientific">Streptomyces sannanensis</name>
    <dbReference type="NCBI Taxonomy" id="285536"/>
    <lineage>
        <taxon>Bacteria</taxon>
        <taxon>Bacillati</taxon>
        <taxon>Actinomycetota</taxon>
        <taxon>Actinomycetes</taxon>
        <taxon>Kitasatosporales</taxon>
        <taxon>Streptomycetaceae</taxon>
        <taxon>Streptomyces</taxon>
    </lineage>
</organism>
<evidence type="ECO:0000313" key="2">
    <source>
        <dbReference type="EMBL" id="GAA3378571.1"/>
    </source>
</evidence>
<dbReference type="RefSeq" id="WP_345043185.1">
    <property type="nucleotide sequence ID" value="NZ_BAAAYL010000001.1"/>
</dbReference>
<dbReference type="EMBL" id="BAAAYL010000001">
    <property type="protein sequence ID" value="GAA3378571.1"/>
    <property type="molecule type" value="Genomic_DNA"/>
</dbReference>
<comment type="caution">
    <text evidence="2">The sequence shown here is derived from an EMBL/GenBank/DDBJ whole genome shotgun (WGS) entry which is preliminary data.</text>
</comment>
<protein>
    <recommendedName>
        <fullName evidence="4">Secreted protein</fullName>
    </recommendedName>
</protein>
<evidence type="ECO:0008006" key="4">
    <source>
        <dbReference type="Google" id="ProtNLM"/>
    </source>
</evidence>
<evidence type="ECO:0000313" key="3">
    <source>
        <dbReference type="Proteomes" id="UP001499990"/>
    </source>
</evidence>
<name>A0ABP6SK41_9ACTN</name>
<feature type="signal peptide" evidence="1">
    <location>
        <begin position="1"/>
        <end position="26"/>
    </location>
</feature>
<dbReference type="Proteomes" id="UP001499990">
    <property type="component" value="Unassembled WGS sequence"/>
</dbReference>
<sequence length="170" mass="18347">MRASQVMVGAAVLALTSMGLAGSAQASSAGAMTASDCDGLSDNDFVGDSTHRTEGRLTATVYTAKITDAYAKGSISGDVQRYDKVWIDRSLNLFTMGSKPGHPSTSTVQQNGGWKQCGPFEATWWNASWNYLETPTVRLQRGGKSYAVRACMRAHNSSTSYCTQWFVDHT</sequence>
<feature type="chain" id="PRO_5047476402" description="Secreted protein" evidence="1">
    <location>
        <begin position="27"/>
        <end position="170"/>
    </location>
</feature>